<comment type="caution">
    <text evidence="6">The sequence shown here is derived from an EMBL/GenBank/DDBJ whole genome shotgun (WGS) entry which is preliminary data.</text>
</comment>
<protein>
    <submittedName>
        <fullName evidence="7">ATP cone domain-containing protein</fullName>
    </submittedName>
</protein>
<proteinExistence type="predicted"/>
<keyword evidence="9" id="KW-1185">Reference proteome</keyword>
<dbReference type="Proteomes" id="UP000321579">
    <property type="component" value="Unassembled WGS sequence"/>
</dbReference>
<dbReference type="GO" id="GO:0004519">
    <property type="term" value="F:endonuclease activity"/>
    <property type="evidence" value="ECO:0007669"/>
    <property type="project" value="InterPro"/>
</dbReference>
<evidence type="ECO:0000313" key="7">
    <source>
        <dbReference type="EMBL" id="SDI95567.1"/>
    </source>
</evidence>
<dbReference type="EMBL" id="FNEO01000001">
    <property type="protein sequence ID" value="SDI95567.1"/>
    <property type="molecule type" value="Genomic_DNA"/>
</dbReference>
<dbReference type="InterPro" id="IPR011856">
    <property type="entry name" value="tRNA_endonuc-like_dom_sf"/>
</dbReference>
<dbReference type="AlphaFoldDB" id="A0A1B9DRH3"/>
<evidence type="ECO:0000313" key="5">
    <source>
        <dbReference type="EMBL" id="GEL09739.1"/>
    </source>
</evidence>
<dbReference type="SUPFAM" id="SSF52980">
    <property type="entry name" value="Restriction endonuclease-like"/>
    <property type="match status" value="1"/>
</dbReference>
<evidence type="ECO:0000256" key="1">
    <source>
        <dbReference type="ARBA" id="ARBA00022741"/>
    </source>
</evidence>
<dbReference type="Gene3D" id="3.40.1350.10">
    <property type="match status" value="1"/>
</dbReference>
<dbReference type="Proteomes" id="UP000182367">
    <property type="component" value="Unassembled WGS sequence"/>
</dbReference>
<dbReference type="Proteomes" id="UP000093226">
    <property type="component" value="Unassembled WGS sequence"/>
</dbReference>
<evidence type="ECO:0000313" key="6">
    <source>
        <dbReference type="EMBL" id="OCB72275.1"/>
    </source>
</evidence>
<dbReference type="Pfam" id="PF03477">
    <property type="entry name" value="ATP-cone"/>
    <property type="match status" value="1"/>
</dbReference>
<organism evidence="6 8">
    <name type="scientific">Flavobacterium glycines</name>
    <dbReference type="NCBI Taxonomy" id="551990"/>
    <lineage>
        <taxon>Bacteria</taxon>
        <taxon>Pseudomonadati</taxon>
        <taxon>Bacteroidota</taxon>
        <taxon>Flavobacteriia</taxon>
        <taxon>Flavobacteriales</taxon>
        <taxon>Flavobacteriaceae</taxon>
        <taxon>Flavobacterium</taxon>
    </lineage>
</organism>
<dbReference type="PROSITE" id="PS51161">
    <property type="entry name" value="ATP_CONE"/>
    <property type="match status" value="1"/>
</dbReference>
<dbReference type="EMBL" id="LVEO01000013">
    <property type="protein sequence ID" value="OCB72275.1"/>
    <property type="molecule type" value="Genomic_DNA"/>
</dbReference>
<evidence type="ECO:0000256" key="2">
    <source>
        <dbReference type="ARBA" id="ARBA00022840"/>
    </source>
</evidence>
<reference evidence="8" key="1">
    <citation type="submission" date="2016-03" db="EMBL/GenBank/DDBJ databases">
        <title>Draft genome sequence of Paenibacillus glacialis DSM 22343.</title>
        <authorList>
            <person name="Shin S.-K."/>
            <person name="Yi H."/>
        </authorList>
    </citation>
    <scope>NUCLEOTIDE SEQUENCE [LARGE SCALE GENOMIC DNA]</scope>
    <source>
        <strain evidence="8">NBRC 105008</strain>
    </source>
</reference>
<evidence type="ECO:0000313" key="10">
    <source>
        <dbReference type="Proteomes" id="UP000321579"/>
    </source>
</evidence>
<dbReference type="STRING" id="551990.SAMN05192550_1250"/>
<dbReference type="InterPro" id="IPR007560">
    <property type="entry name" value="Restrct_endonuc_IV_Mrr"/>
</dbReference>
<keyword evidence="2 3" id="KW-0067">ATP-binding</keyword>
<sequence>MKIIKHSGAVVNFNPEKLTASLLKSGADAYTAESIMKEITKEIYEGISTKNIYKKAFALLKKHTHSHAARYNLRAAIEMLGPEGFYFEKYIARLFEAEKYETKSNVILQGNCVMHEIDILIKKNNQIAMVECKFHAGREAASDIKVPLYVFSRFNDLRGNNYTLFSNKEKISSCWIVTNTRFTADAIAFAECSGINLLSWDYPEKKNLRLKNNHDCLYPVTCLTTLTKVEKEKLLLIDIILVKELIDNRADLKEIGISPGRIKNVLREVTDLCKCY</sequence>
<reference evidence="7 9" key="3">
    <citation type="submission" date="2016-10" db="EMBL/GenBank/DDBJ databases">
        <authorList>
            <person name="Varghese N."/>
            <person name="Submissions S."/>
        </authorList>
    </citation>
    <scope>NUCLEOTIDE SEQUENCE [LARGE SCALE GENOMIC DNA]</scope>
    <source>
        <strain evidence="7 9">Gm-149</strain>
    </source>
</reference>
<accession>A0A1B9DRH3</accession>
<reference evidence="5 10" key="4">
    <citation type="submission" date="2019-07" db="EMBL/GenBank/DDBJ databases">
        <title>Whole genome shotgun sequence of Flavobacterium glycines NBRC 105008.</title>
        <authorList>
            <person name="Hosoyama A."/>
            <person name="Uohara A."/>
            <person name="Ohji S."/>
            <person name="Ichikawa N."/>
        </authorList>
    </citation>
    <scope>NUCLEOTIDE SEQUENCE [LARGE SCALE GENOMIC DNA]</scope>
    <source>
        <strain evidence="5 10">NBRC 105008</strain>
    </source>
</reference>
<keyword evidence="1 3" id="KW-0547">Nucleotide-binding</keyword>
<evidence type="ECO:0000313" key="9">
    <source>
        <dbReference type="Proteomes" id="UP000182367"/>
    </source>
</evidence>
<name>A0A1B9DRH3_9FLAO</name>
<feature type="domain" description="ATP-cone" evidence="4">
    <location>
        <begin position="1"/>
        <end position="82"/>
    </location>
</feature>
<dbReference type="GO" id="GO:0005524">
    <property type="term" value="F:ATP binding"/>
    <property type="evidence" value="ECO:0007669"/>
    <property type="project" value="UniProtKB-UniRule"/>
</dbReference>
<dbReference type="GO" id="GO:0003677">
    <property type="term" value="F:DNA binding"/>
    <property type="evidence" value="ECO:0007669"/>
    <property type="project" value="InterPro"/>
</dbReference>
<dbReference type="EMBL" id="BJVF01000001">
    <property type="protein sequence ID" value="GEL09739.1"/>
    <property type="molecule type" value="Genomic_DNA"/>
</dbReference>
<gene>
    <name evidence="6" type="ORF">FBGL_06335</name>
    <name evidence="5" type="ORF">FGL01_04780</name>
    <name evidence="7" type="ORF">SAMN05192550_1250</name>
</gene>
<evidence type="ECO:0000256" key="3">
    <source>
        <dbReference type="PROSITE-ProRule" id="PRU00492"/>
    </source>
</evidence>
<dbReference type="InterPro" id="IPR011335">
    <property type="entry name" value="Restrct_endonuc-II-like"/>
</dbReference>
<dbReference type="InterPro" id="IPR005144">
    <property type="entry name" value="ATP-cone_dom"/>
</dbReference>
<evidence type="ECO:0000313" key="8">
    <source>
        <dbReference type="Proteomes" id="UP000093226"/>
    </source>
</evidence>
<dbReference type="RefSeq" id="WP_066326747.1">
    <property type="nucleotide sequence ID" value="NZ_BJVF01000001.1"/>
</dbReference>
<reference evidence="6" key="2">
    <citation type="submission" date="2016-03" db="EMBL/GenBank/DDBJ databases">
        <authorList>
            <person name="Ploux O."/>
        </authorList>
    </citation>
    <scope>NUCLEOTIDE SEQUENCE</scope>
    <source>
        <strain evidence="6">NBRC 105008</strain>
    </source>
</reference>
<evidence type="ECO:0000259" key="4">
    <source>
        <dbReference type="PROSITE" id="PS51161"/>
    </source>
</evidence>
<dbReference type="Pfam" id="PF04471">
    <property type="entry name" value="Mrr_cat"/>
    <property type="match status" value="1"/>
</dbReference>
<dbReference type="GO" id="GO:0009307">
    <property type="term" value="P:DNA restriction-modification system"/>
    <property type="evidence" value="ECO:0007669"/>
    <property type="project" value="InterPro"/>
</dbReference>
<dbReference type="OrthoDB" id="320396at2"/>